<evidence type="ECO:0000259" key="1">
    <source>
        <dbReference type="Pfam" id="PF00496"/>
    </source>
</evidence>
<sequence>MGLSALGVAGVATLDGCSKATPKGSSGGGKKEFHGAFPYQSPPDGVFNEGGQPFAGLPNSIQGGSPYLDLMMMPCALYHWKAKKWEYYLAESSAFASDGSTFTVKLKSGLTWSNGKPLTSQDLLTTLYVGRILNGPVWSSISKLEAPDKQTLVVHLQNPSAVIDRYVLRANVLDTGTYGTWADQSKALADAGKDMASAENKALNAKFTKFRPKAMVACGPYIIDPKSITDSRMTLVKNPKGYGASTAKFDSVVLYNGETPAVAPLVRGKDIDYATHGFTVAQEKSFVAQGYRILRPPNYSGPALYINYDQLKEFSDPRVRQALAMAINRKTNGEVALGKSGVGVKYMAGFSDIQVPDWMAASDVSKLQTYDYDQAKAAQLLTAAGWKKQGSTWHLPNGKPASYTIKYPAEYADWSASGDDVASQLSSFGIKLQAQGVTFNQFVVQIDKGNFELAIEQWGSSQHPHPYFAFVTDLFTYNYPIAINNGGKGINFNLKVNTKATGPLDLQKVVNASGQGLDVAQQKTNITKAALAFNELLPIIPLFERYGNNPVLDGDRVKKMPPASDPDILNSAYADNFVIMGLLAGTIEPV</sequence>
<dbReference type="SUPFAM" id="SSF53850">
    <property type="entry name" value="Periplasmic binding protein-like II"/>
    <property type="match status" value="1"/>
</dbReference>
<comment type="caution">
    <text evidence="2">The sequence shown here is derived from an EMBL/GenBank/DDBJ whole genome shotgun (WGS) entry which is preliminary data.</text>
</comment>
<dbReference type="PANTHER" id="PTHR30290">
    <property type="entry name" value="PERIPLASMIC BINDING COMPONENT OF ABC TRANSPORTER"/>
    <property type="match status" value="1"/>
</dbReference>
<accession>A0A1J7CA11</accession>
<dbReference type="Pfam" id="PF00496">
    <property type="entry name" value="SBP_bac_5"/>
    <property type="match status" value="1"/>
</dbReference>
<dbReference type="InterPro" id="IPR000914">
    <property type="entry name" value="SBP_5_dom"/>
</dbReference>
<protein>
    <submittedName>
        <fullName evidence="2">ABC transporter substrate-binding protein</fullName>
    </submittedName>
</protein>
<feature type="domain" description="Solute-binding protein family 5" evidence="1">
    <location>
        <begin position="88"/>
        <end position="468"/>
    </location>
</feature>
<dbReference type="GO" id="GO:1904680">
    <property type="term" value="F:peptide transmembrane transporter activity"/>
    <property type="evidence" value="ECO:0007669"/>
    <property type="project" value="TreeGrafter"/>
</dbReference>
<evidence type="ECO:0000313" key="2">
    <source>
        <dbReference type="EMBL" id="OIV38356.1"/>
    </source>
</evidence>
<dbReference type="Proteomes" id="UP000243342">
    <property type="component" value="Unassembled WGS sequence"/>
</dbReference>
<name>A0A1J7CA11_9ACTN</name>
<organism evidence="2 3">
    <name type="scientific">Mangrovactinospora gilvigrisea</name>
    <dbReference type="NCBI Taxonomy" id="1428644"/>
    <lineage>
        <taxon>Bacteria</taxon>
        <taxon>Bacillati</taxon>
        <taxon>Actinomycetota</taxon>
        <taxon>Actinomycetes</taxon>
        <taxon>Kitasatosporales</taxon>
        <taxon>Streptomycetaceae</taxon>
        <taxon>Mangrovactinospora</taxon>
    </lineage>
</organism>
<dbReference type="GO" id="GO:0015833">
    <property type="term" value="P:peptide transport"/>
    <property type="evidence" value="ECO:0007669"/>
    <property type="project" value="TreeGrafter"/>
</dbReference>
<dbReference type="STRING" id="1428644.BIV57_06660"/>
<reference evidence="2 3" key="1">
    <citation type="submission" date="2016-10" db="EMBL/GenBank/DDBJ databases">
        <title>Genome sequence of Streptomyces gilvigriseus MUSC 26.</title>
        <authorList>
            <person name="Lee L.-H."/>
            <person name="Ser H.-L."/>
        </authorList>
    </citation>
    <scope>NUCLEOTIDE SEQUENCE [LARGE SCALE GENOMIC DNA]</scope>
    <source>
        <strain evidence="2 3">MUSC 26</strain>
    </source>
</reference>
<proteinExistence type="predicted"/>
<gene>
    <name evidence="2" type="ORF">BIV57_06660</name>
</gene>
<dbReference type="InterPro" id="IPR039424">
    <property type="entry name" value="SBP_5"/>
</dbReference>
<dbReference type="OrthoDB" id="9764591at2"/>
<dbReference type="AlphaFoldDB" id="A0A1J7CA11"/>
<dbReference type="Gene3D" id="3.40.190.10">
    <property type="entry name" value="Periplasmic binding protein-like II"/>
    <property type="match status" value="1"/>
</dbReference>
<dbReference type="EMBL" id="MLCF01000025">
    <property type="protein sequence ID" value="OIV38356.1"/>
    <property type="molecule type" value="Genomic_DNA"/>
</dbReference>
<evidence type="ECO:0000313" key="3">
    <source>
        <dbReference type="Proteomes" id="UP000243342"/>
    </source>
</evidence>
<dbReference type="Gene3D" id="3.10.105.10">
    <property type="entry name" value="Dipeptide-binding Protein, Domain 3"/>
    <property type="match status" value="1"/>
</dbReference>
<keyword evidence="3" id="KW-1185">Reference proteome</keyword>